<dbReference type="GO" id="GO:1990810">
    <property type="term" value="P:microtubule anchoring at mitotic spindle pole body"/>
    <property type="evidence" value="ECO:0007669"/>
    <property type="project" value="TreeGrafter"/>
</dbReference>
<dbReference type="GO" id="GO:0005815">
    <property type="term" value="C:microtubule organizing center"/>
    <property type="evidence" value="ECO:0007669"/>
    <property type="project" value="TreeGrafter"/>
</dbReference>
<evidence type="ECO:0000313" key="2">
    <source>
        <dbReference type="Proteomes" id="UP000620124"/>
    </source>
</evidence>
<name>A0A8H6XTP8_9AGAR</name>
<dbReference type="InterPro" id="IPR001680">
    <property type="entry name" value="WD40_rpt"/>
</dbReference>
<dbReference type="SUPFAM" id="SSF82171">
    <property type="entry name" value="DPP6 N-terminal domain-like"/>
    <property type="match status" value="2"/>
</dbReference>
<dbReference type="EMBL" id="JACAZI010000012">
    <property type="protein sequence ID" value="KAF7347943.1"/>
    <property type="molecule type" value="Genomic_DNA"/>
</dbReference>
<dbReference type="OrthoDB" id="308690at2759"/>
<dbReference type="Pfam" id="PF00400">
    <property type="entry name" value="WD40"/>
    <property type="match status" value="1"/>
</dbReference>
<dbReference type="Gene3D" id="2.130.10.10">
    <property type="entry name" value="YVTN repeat-like/Quinoprotein amine dehydrogenase"/>
    <property type="match status" value="2"/>
</dbReference>
<reference evidence="1" key="1">
    <citation type="submission" date="2020-05" db="EMBL/GenBank/DDBJ databases">
        <title>Mycena genomes resolve the evolution of fungal bioluminescence.</title>
        <authorList>
            <person name="Tsai I.J."/>
        </authorList>
    </citation>
    <scope>NUCLEOTIDE SEQUENCE</scope>
    <source>
        <strain evidence="1">CCC161011</strain>
    </source>
</reference>
<proteinExistence type="predicted"/>
<protein>
    <submittedName>
        <fullName evidence="1">WD repeat-containing protein WRAP73</fullName>
    </submittedName>
</protein>
<evidence type="ECO:0000313" key="1">
    <source>
        <dbReference type="EMBL" id="KAF7347943.1"/>
    </source>
</evidence>
<dbReference type="GO" id="GO:1990811">
    <property type="term" value="C:MWP complex"/>
    <property type="evidence" value="ECO:0007669"/>
    <property type="project" value="TreeGrafter"/>
</dbReference>
<sequence>MDFTEVYKHSGSGSVAFSDGSHLILTAIQDRLVLRRADTFQIMQTWLLDASVTPTHAVTSAKAKGGVPENVISHIGFSCDSEYVMAASAKRGVVHVYKVQDESWTARIESGAEGRVHCFLPWNRDSTLFIGLIKAEWAPDGRTVLCFSQWGLRVTVWSLVTGTATYIQFPLHPDTGYTFRSDGRYFVLAERHKSKDTVGVYDTADSYKLVRHFPLPTSSLASLALSPTGNHLAIWEGPIEYKLYVVSLMGVIQGTFCPDPDPGFGIRRVAWHPSGMFLAVGGWDDKANPYSRSNMVCRRYSRALGTYSCRCCYLARAIEMARSDRGSRVFILCVVMGSLTSPFFTKGTPDERLQGPHSIALQRTDQTKPNPKSGAVQLEWNKSGSLLLIRFENSPTVVHIFDFPSPEQEFLPRLRTVLLHSRPVLHARWNPDRKGSMTLCCGAQSLYMWSDEWLGESGVEEEMAECIGVPAKNFETRDVKWIPDGKGVVLLDTRPDKNVFCCAFEVQEEDV</sequence>
<keyword evidence="2" id="KW-1185">Reference proteome</keyword>
<dbReference type="Proteomes" id="UP000620124">
    <property type="component" value="Unassembled WGS sequence"/>
</dbReference>
<dbReference type="PANTHER" id="PTHR16220:SF0">
    <property type="entry name" value="WD REPEAT-CONTAINING PROTEIN WRAP73"/>
    <property type="match status" value="1"/>
</dbReference>
<organism evidence="1 2">
    <name type="scientific">Mycena venus</name>
    <dbReference type="NCBI Taxonomy" id="2733690"/>
    <lineage>
        <taxon>Eukaryota</taxon>
        <taxon>Fungi</taxon>
        <taxon>Dikarya</taxon>
        <taxon>Basidiomycota</taxon>
        <taxon>Agaricomycotina</taxon>
        <taxon>Agaricomycetes</taxon>
        <taxon>Agaricomycetidae</taxon>
        <taxon>Agaricales</taxon>
        <taxon>Marasmiineae</taxon>
        <taxon>Mycenaceae</taxon>
        <taxon>Mycena</taxon>
    </lineage>
</organism>
<dbReference type="InterPro" id="IPR052778">
    <property type="entry name" value="Centrosome-WD_assoc"/>
</dbReference>
<dbReference type="PANTHER" id="PTHR16220">
    <property type="entry name" value="WD REPEAT PROTEIN 8-RELATED"/>
    <property type="match status" value="1"/>
</dbReference>
<dbReference type="AlphaFoldDB" id="A0A8H6XTP8"/>
<comment type="caution">
    <text evidence="1">The sequence shown here is derived from an EMBL/GenBank/DDBJ whole genome shotgun (WGS) entry which is preliminary data.</text>
</comment>
<dbReference type="InterPro" id="IPR015943">
    <property type="entry name" value="WD40/YVTN_repeat-like_dom_sf"/>
</dbReference>
<gene>
    <name evidence="1" type="ORF">MVEN_01552200</name>
</gene>
<accession>A0A8H6XTP8</accession>